<accession>A0A0F9T422</accession>
<name>A0A0F9T422_9ZZZZ</name>
<protein>
    <recommendedName>
        <fullName evidence="1">Glycosyl transferase family 1 domain-containing protein</fullName>
    </recommendedName>
</protein>
<sequence length="325" mass="37211">MCVFCEQFYTFYPTVDIITKKKYDVYYAVDVSAANTVSLLGKKARQRLFLRVGASLTLDLISQNKIVEGSLYQKFFLYQEQHAYRKAAKIIPNGYWSYNYMKTFVSEEKISELIYSPVNVQCFNRNVLLREKTRNFLGFNDDNFIILFPGRLDYRKGGHIFIEILEKLALRNINFKALIIGTGVEKSRIEQLIKKKVLGTRIYMLGIIPHKEMPRFYSAADCFVLPALPAGQAEDAMPNSVLEAMAYRLPIIVSSLGGLPHFIDHGRDGYLIPPGDVTGFSNQIEELAHGREKCLKIGEEARSKIIKYCSPEIVTEKLIRTFEEN</sequence>
<dbReference type="EMBL" id="LAZR01001491">
    <property type="protein sequence ID" value="KKN43751.1"/>
    <property type="molecule type" value="Genomic_DNA"/>
</dbReference>
<dbReference type="CDD" id="cd03801">
    <property type="entry name" value="GT4_PimA-like"/>
    <property type="match status" value="1"/>
</dbReference>
<gene>
    <name evidence="2" type="ORF">LCGC14_0699990</name>
</gene>
<evidence type="ECO:0000313" key="2">
    <source>
        <dbReference type="EMBL" id="KKN43751.1"/>
    </source>
</evidence>
<organism evidence="2">
    <name type="scientific">marine sediment metagenome</name>
    <dbReference type="NCBI Taxonomy" id="412755"/>
    <lineage>
        <taxon>unclassified sequences</taxon>
        <taxon>metagenomes</taxon>
        <taxon>ecological metagenomes</taxon>
    </lineage>
</organism>
<dbReference type="AlphaFoldDB" id="A0A0F9T422"/>
<dbReference type="GO" id="GO:0016757">
    <property type="term" value="F:glycosyltransferase activity"/>
    <property type="evidence" value="ECO:0007669"/>
    <property type="project" value="InterPro"/>
</dbReference>
<proteinExistence type="predicted"/>
<dbReference type="SUPFAM" id="SSF53756">
    <property type="entry name" value="UDP-Glycosyltransferase/glycogen phosphorylase"/>
    <property type="match status" value="1"/>
</dbReference>
<dbReference type="Gene3D" id="3.40.50.2000">
    <property type="entry name" value="Glycogen Phosphorylase B"/>
    <property type="match status" value="2"/>
</dbReference>
<feature type="domain" description="Glycosyl transferase family 1" evidence="1">
    <location>
        <begin position="130"/>
        <end position="303"/>
    </location>
</feature>
<evidence type="ECO:0000259" key="1">
    <source>
        <dbReference type="Pfam" id="PF00534"/>
    </source>
</evidence>
<comment type="caution">
    <text evidence="2">The sequence shown here is derived from an EMBL/GenBank/DDBJ whole genome shotgun (WGS) entry which is preliminary data.</text>
</comment>
<dbReference type="PANTHER" id="PTHR12526">
    <property type="entry name" value="GLYCOSYLTRANSFERASE"/>
    <property type="match status" value="1"/>
</dbReference>
<dbReference type="Pfam" id="PF00534">
    <property type="entry name" value="Glycos_transf_1"/>
    <property type="match status" value="1"/>
</dbReference>
<reference evidence="2" key="1">
    <citation type="journal article" date="2015" name="Nature">
        <title>Complex archaea that bridge the gap between prokaryotes and eukaryotes.</title>
        <authorList>
            <person name="Spang A."/>
            <person name="Saw J.H."/>
            <person name="Jorgensen S.L."/>
            <person name="Zaremba-Niedzwiedzka K."/>
            <person name="Martijn J."/>
            <person name="Lind A.E."/>
            <person name="van Eijk R."/>
            <person name="Schleper C."/>
            <person name="Guy L."/>
            <person name="Ettema T.J."/>
        </authorList>
    </citation>
    <scope>NUCLEOTIDE SEQUENCE</scope>
</reference>
<dbReference type="InterPro" id="IPR001296">
    <property type="entry name" value="Glyco_trans_1"/>
</dbReference>